<feature type="transmembrane region" description="Helical" evidence="9">
    <location>
        <begin position="174"/>
        <end position="193"/>
    </location>
</feature>
<dbReference type="PANTHER" id="PTHR30588">
    <property type="entry name" value="BRANCHED-CHAIN AMINO ACID TRANSPORT SYSTEM 2 CARRIER PROTEIN"/>
    <property type="match status" value="1"/>
</dbReference>
<feature type="transmembrane region" description="Helical" evidence="9">
    <location>
        <begin position="255"/>
        <end position="276"/>
    </location>
</feature>
<dbReference type="GO" id="GO:0005886">
    <property type="term" value="C:plasma membrane"/>
    <property type="evidence" value="ECO:0007669"/>
    <property type="project" value="UniProtKB-SubCell"/>
</dbReference>
<feature type="transmembrane region" description="Helical" evidence="9">
    <location>
        <begin position="398"/>
        <end position="422"/>
    </location>
</feature>
<evidence type="ECO:0000256" key="2">
    <source>
        <dbReference type="ARBA" id="ARBA00008540"/>
    </source>
</evidence>
<feature type="transmembrane region" description="Helical" evidence="9">
    <location>
        <begin position="225"/>
        <end position="243"/>
    </location>
</feature>
<dbReference type="GO" id="GO:0005304">
    <property type="term" value="F:L-valine transmembrane transporter activity"/>
    <property type="evidence" value="ECO:0007669"/>
    <property type="project" value="TreeGrafter"/>
</dbReference>
<dbReference type="eggNOG" id="COG1114">
    <property type="taxonomic scope" value="Bacteria"/>
</dbReference>
<evidence type="ECO:0000256" key="5">
    <source>
        <dbReference type="ARBA" id="ARBA00022692"/>
    </source>
</evidence>
<feature type="transmembrane region" description="Helical" evidence="9">
    <location>
        <begin position="372"/>
        <end position="391"/>
    </location>
</feature>
<comment type="caution">
    <text evidence="10">The sequence shown here is derived from an EMBL/GenBank/DDBJ whole genome shotgun (WGS) entry which is preliminary data.</text>
</comment>
<sequence length="469" mass="50677">MLKHGQFSIYWELTIFFLKGKSMKTKLSGRESLFIGSMLFGLFFGAGNLIFPVYLGQQAGQNVWLAIIGLLITGIGLPLLGVAGLGLTESASVFDLASRVGRKYAFVFTILLYLIIGPLFATPRLATTSFQIGLDPFVSEGHGKLVLLIFSVIFFAVSWWFARKPSKIMDYVGKWLTPIFLILLAILIIVGLIHPMGSLTAPAQGSYANSPVLSGFTEGYNTMDALASLAFGVVVIDSIKALGVKKPAAVASDTIKSGFISIVLMGIIYTLLALLGSMSLGQLKLASNGGVTLAQIFNYYFGGFGNILLAVIVIVACLKTSIGLITSFGEAMHQLFPKISYQVLIIFASVLPCIFANVGLTKLIQYSTPALMFIYPLAITLIILAVLTPLLGSSKLVYVLTTIFTLIPAVFSGLNSLSFLFAHQVWYEQTIKVANLLPLSNLGLGWVVPAIIGMVLGYLFSFIYKKRIV</sequence>
<keyword evidence="8 9" id="KW-0472">Membrane</keyword>
<comment type="function">
    <text evidence="9">Component of the transport system for branched-chain amino acids.</text>
</comment>
<keyword evidence="4" id="KW-1003">Cell membrane</keyword>
<evidence type="ECO:0000256" key="6">
    <source>
        <dbReference type="ARBA" id="ARBA00022970"/>
    </source>
</evidence>
<keyword evidence="11" id="KW-1185">Reference proteome</keyword>
<evidence type="ECO:0000256" key="9">
    <source>
        <dbReference type="RuleBase" id="RU362122"/>
    </source>
</evidence>
<evidence type="ECO:0000313" key="10">
    <source>
        <dbReference type="EMBL" id="KRL66715.1"/>
    </source>
</evidence>
<feature type="transmembrane region" description="Helical" evidence="9">
    <location>
        <begin position="442"/>
        <end position="464"/>
    </location>
</feature>
<dbReference type="PANTHER" id="PTHR30588:SF0">
    <property type="entry name" value="BRANCHED-CHAIN AMINO ACID PERMEASE BRNQ"/>
    <property type="match status" value="1"/>
</dbReference>
<dbReference type="InterPro" id="IPR004685">
    <property type="entry name" value="Brnchd-chn_aa_trnsp_Livcs"/>
</dbReference>
<name>A0A0R1SNU3_9LACO</name>
<keyword evidence="3 9" id="KW-0813">Transport</keyword>
<dbReference type="EMBL" id="AZFA01000012">
    <property type="protein sequence ID" value="KRL66715.1"/>
    <property type="molecule type" value="Genomic_DNA"/>
</dbReference>
<feature type="transmembrane region" description="Helical" evidence="9">
    <location>
        <begin position="63"/>
        <end position="83"/>
    </location>
</feature>
<evidence type="ECO:0000256" key="3">
    <source>
        <dbReference type="ARBA" id="ARBA00022448"/>
    </source>
</evidence>
<comment type="similarity">
    <text evidence="2 9">Belongs to the branched chain amino acid transporter family.</text>
</comment>
<dbReference type="GO" id="GO:0015818">
    <property type="term" value="P:isoleucine transport"/>
    <property type="evidence" value="ECO:0007669"/>
    <property type="project" value="TreeGrafter"/>
</dbReference>
<comment type="subcellular location">
    <subcellularLocation>
        <location evidence="1 9">Cell membrane</location>
        <topology evidence="1 9">Multi-pass membrane protein</topology>
    </subcellularLocation>
</comment>
<dbReference type="NCBIfam" id="TIGR00796">
    <property type="entry name" value="livcs"/>
    <property type="match status" value="1"/>
</dbReference>
<dbReference type="GO" id="GO:0015190">
    <property type="term" value="F:L-leucine transmembrane transporter activity"/>
    <property type="evidence" value="ECO:0007669"/>
    <property type="project" value="TreeGrafter"/>
</dbReference>
<feature type="transmembrane region" description="Helical" evidence="9">
    <location>
        <begin position="104"/>
        <end position="121"/>
    </location>
</feature>
<feature type="transmembrane region" description="Helical" evidence="9">
    <location>
        <begin position="296"/>
        <end position="318"/>
    </location>
</feature>
<dbReference type="PATRIC" id="fig|1423815.3.peg.460"/>
<dbReference type="GO" id="GO:0015820">
    <property type="term" value="P:L-leucine transport"/>
    <property type="evidence" value="ECO:0007669"/>
    <property type="project" value="TreeGrafter"/>
</dbReference>
<reference evidence="10 11" key="1">
    <citation type="journal article" date="2015" name="Genome Announc.">
        <title>Expanding the biotechnology potential of lactobacilli through comparative genomics of 213 strains and associated genera.</title>
        <authorList>
            <person name="Sun Z."/>
            <person name="Harris H.M."/>
            <person name="McCann A."/>
            <person name="Guo C."/>
            <person name="Argimon S."/>
            <person name="Zhang W."/>
            <person name="Yang X."/>
            <person name="Jeffery I.B."/>
            <person name="Cooney J.C."/>
            <person name="Kagawa T.F."/>
            <person name="Liu W."/>
            <person name="Song Y."/>
            <person name="Salvetti E."/>
            <person name="Wrobel A."/>
            <person name="Rasinkangas P."/>
            <person name="Parkhill J."/>
            <person name="Rea M.C."/>
            <person name="O'Sullivan O."/>
            <person name="Ritari J."/>
            <person name="Douillard F.P."/>
            <person name="Paul Ross R."/>
            <person name="Yang R."/>
            <person name="Briner A.E."/>
            <person name="Felis G.E."/>
            <person name="de Vos W.M."/>
            <person name="Barrangou R."/>
            <person name="Klaenhammer T.R."/>
            <person name="Caufield P.W."/>
            <person name="Cui Y."/>
            <person name="Zhang H."/>
            <person name="O'Toole P.W."/>
        </authorList>
    </citation>
    <scope>NUCLEOTIDE SEQUENCE [LARGE SCALE GENOMIC DNA]</scope>
    <source>
        <strain evidence="10 11">DSM 14857</strain>
    </source>
</reference>
<organism evidence="10 11">
    <name type="scientific">Companilactobacillus versmoldensis DSM 14857 = KCTC 3814</name>
    <dbReference type="NCBI Taxonomy" id="1423815"/>
    <lineage>
        <taxon>Bacteria</taxon>
        <taxon>Bacillati</taxon>
        <taxon>Bacillota</taxon>
        <taxon>Bacilli</taxon>
        <taxon>Lactobacillales</taxon>
        <taxon>Lactobacillaceae</taxon>
        <taxon>Companilactobacillus</taxon>
    </lineage>
</organism>
<evidence type="ECO:0000313" key="11">
    <source>
        <dbReference type="Proteomes" id="UP000051647"/>
    </source>
</evidence>
<evidence type="ECO:0000256" key="1">
    <source>
        <dbReference type="ARBA" id="ARBA00004651"/>
    </source>
</evidence>
<dbReference type="Proteomes" id="UP000051647">
    <property type="component" value="Unassembled WGS sequence"/>
</dbReference>
<protein>
    <recommendedName>
        <fullName evidence="9">Branched-chain amino acid transport system carrier protein</fullName>
    </recommendedName>
</protein>
<dbReference type="AlphaFoldDB" id="A0A0R1SNU3"/>
<evidence type="ECO:0000256" key="7">
    <source>
        <dbReference type="ARBA" id="ARBA00022989"/>
    </source>
</evidence>
<feature type="transmembrane region" description="Helical" evidence="9">
    <location>
        <begin position="33"/>
        <end position="51"/>
    </location>
</feature>
<evidence type="ECO:0000256" key="4">
    <source>
        <dbReference type="ARBA" id="ARBA00022475"/>
    </source>
</evidence>
<dbReference type="GO" id="GO:0015188">
    <property type="term" value="F:L-isoleucine transmembrane transporter activity"/>
    <property type="evidence" value="ECO:0007669"/>
    <property type="project" value="TreeGrafter"/>
</dbReference>
<feature type="transmembrane region" description="Helical" evidence="9">
    <location>
        <begin position="339"/>
        <end position="360"/>
    </location>
</feature>
<dbReference type="Gene3D" id="1.20.1740.10">
    <property type="entry name" value="Amino acid/polyamine transporter I"/>
    <property type="match status" value="1"/>
</dbReference>
<keyword evidence="6 9" id="KW-0029">Amino-acid transport</keyword>
<dbReference type="STRING" id="1423815.FC27_GL000453"/>
<evidence type="ECO:0000256" key="8">
    <source>
        <dbReference type="ARBA" id="ARBA00023136"/>
    </source>
</evidence>
<dbReference type="Pfam" id="PF05525">
    <property type="entry name" value="Branch_AA_trans"/>
    <property type="match status" value="1"/>
</dbReference>
<keyword evidence="7 9" id="KW-1133">Transmembrane helix</keyword>
<proteinExistence type="inferred from homology"/>
<gene>
    <name evidence="10" type="ORF">FC27_GL000453</name>
</gene>
<feature type="transmembrane region" description="Helical" evidence="9">
    <location>
        <begin position="141"/>
        <end position="162"/>
    </location>
</feature>
<keyword evidence="5 9" id="KW-0812">Transmembrane</keyword>
<accession>A0A0R1SNU3</accession>